<name>A0A7X3KAE3_9BURK</name>
<dbReference type="EMBL" id="WSES01000010">
    <property type="protein sequence ID" value="MVW63963.1"/>
    <property type="molecule type" value="Genomic_DNA"/>
</dbReference>
<sequence>MSRKILHVVGAVATLAGLAGCAQSPESTVEKFYASVEKGEISEAKKVLSPQLSAFLGDQKLSAALAGETERISKCGGLKSIHAALDTKGEIAIGTTTVEYKGTCQARTEKTKLIKENGSWKITANK</sequence>
<reference evidence="1 2" key="1">
    <citation type="submission" date="2019-12" db="EMBL/GenBank/DDBJ databases">
        <authorList>
            <person name="Li C."/>
            <person name="Zhao J."/>
        </authorList>
    </citation>
    <scope>NUCLEOTIDE SEQUENCE [LARGE SCALE GENOMIC DNA]</scope>
    <source>
        <strain evidence="1 2">NEAU-DD11</strain>
    </source>
</reference>
<keyword evidence="2" id="KW-1185">Reference proteome</keyword>
<comment type="caution">
    <text evidence="1">The sequence shown here is derived from an EMBL/GenBank/DDBJ whole genome shotgun (WGS) entry which is preliminary data.</text>
</comment>
<accession>A0A7X3KAE3</accession>
<dbReference type="Gene3D" id="3.10.450.50">
    <property type="match status" value="1"/>
</dbReference>
<evidence type="ECO:0000313" key="2">
    <source>
        <dbReference type="Proteomes" id="UP000443353"/>
    </source>
</evidence>
<proteinExistence type="predicted"/>
<evidence type="ECO:0000313" key="1">
    <source>
        <dbReference type="EMBL" id="MVW63963.1"/>
    </source>
</evidence>
<gene>
    <name evidence="1" type="ORF">GPY61_28945</name>
</gene>
<protein>
    <submittedName>
        <fullName evidence="1">DUF4878 domain-containing protein</fullName>
    </submittedName>
</protein>
<dbReference type="Proteomes" id="UP000443353">
    <property type="component" value="Unassembled WGS sequence"/>
</dbReference>
<dbReference type="PROSITE" id="PS51257">
    <property type="entry name" value="PROKAR_LIPOPROTEIN"/>
    <property type="match status" value="1"/>
</dbReference>
<dbReference type="AlphaFoldDB" id="A0A7X3KAE3"/>
<dbReference type="RefSeq" id="WP_160410586.1">
    <property type="nucleotide sequence ID" value="NZ_WSES01000010.1"/>
</dbReference>
<organism evidence="1 2">
    <name type="scientific">Massilia cellulosiltytica</name>
    <dbReference type="NCBI Taxonomy" id="2683234"/>
    <lineage>
        <taxon>Bacteria</taxon>
        <taxon>Pseudomonadati</taxon>
        <taxon>Pseudomonadota</taxon>
        <taxon>Betaproteobacteria</taxon>
        <taxon>Burkholderiales</taxon>
        <taxon>Oxalobacteraceae</taxon>
        <taxon>Telluria group</taxon>
        <taxon>Massilia</taxon>
    </lineage>
</organism>